<reference evidence="1 2" key="1">
    <citation type="submission" date="2018-12" db="EMBL/GenBank/DDBJ databases">
        <title>Unveiling genomic diversity among members of the Bifidobacterium pseudolongum species, a widely distributed gut commensal of the animal kingdom.</title>
        <authorList>
            <person name="Lugli G.A."/>
            <person name="Duranti S."/>
            <person name="Albert K."/>
            <person name="Mancabelli L."/>
            <person name="Napoli S."/>
            <person name="Viappiani A."/>
            <person name="Anzalone R."/>
            <person name="Longhi G."/>
            <person name="Milani C."/>
            <person name="Turroni F."/>
            <person name="Alessandri G."/>
            <person name="Sela D.A."/>
            <person name="Van Sinderen D."/>
            <person name="Ventura M."/>
        </authorList>
    </citation>
    <scope>NUCLEOTIDE SEQUENCE [LARGE SCALE GENOMIC DNA]</scope>
    <source>
        <strain evidence="1 2">2032B</strain>
    </source>
</reference>
<gene>
    <name evidence="1" type="ORF">PG2032B_1092</name>
</gene>
<evidence type="ECO:0000313" key="2">
    <source>
        <dbReference type="Proteomes" id="UP000292535"/>
    </source>
</evidence>
<organism evidence="1 2">
    <name type="scientific">Bifidobacterium pseudolongum subsp. globosum</name>
    <dbReference type="NCBI Taxonomy" id="1690"/>
    <lineage>
        <taxon>Bacteria</taxon>
        <taxon>Bacillati</taxon>
        <taxon>Actinomycetota</taxon>
        <taxon>Actinomycetes</taxon>
        <taxon>Bifidobacteriales</taxon>
        <taxon>Bifidobacteriaceae</taxon>
        <taxon>Bifidobacterium</taxon>
    </lineage>
</organism>
<comment type="caution">
    <text evidence="1">The sequence shown here is derived from an EMBL/GenBank/DDBJ whole genome shotgun (WGS) entry which is preliminary data.</text>
</comment>
<sequence>MDITKYVRAVARIVNDELACENIAVANAAQKSGIPRTTLMRRLEHPDLYPFTIAELAQISDVLTINLSIIIQRAEALASEEGETR</sequence>
<evidence type="ECO:0000313" key="1">
    <source>
        <dbReference type="EMBL" id="RYQ26496.1"/>
    </source>
</evidence>
<proteinExistence type="predicted"/>
<name>A0A4Q5AE10_9BIFI</name>
<dbReference type="Proteomes" id="UP000292535">
    <property type="component" value="Unassembled WGS sequence"/>
</dbReference>
<evidence type="ECO:0008006" key="3">
    <source>
        <dbReference type="Google" id="ProtNLM"/>
    </source>
</evidence>
<dbReference type="RefSeq" id="WP_129853696.1">
    <property type="nucleotide sequence ID" value="NZ_RYUQ01000002.1"/>
</dbReference>
<accession>A0A4Q5AE10</accession>
<dbReference type="AlphaFoldDB" id="A0A4Q5AE10"/>
<dbReference type="EMBL" id="RYUQ01000002">
    <property type="protein sequence ID" value="RYQ26496.1"/>
    <property type="molecule type" value="Genomic_DNA"/>
</dbReference>
<protein>
    <recommendedName>
        <fullName evidence="3">XRE family transcriptional regulator</fullName>
    </recommendedName>
</protein>